<name>A0A1U7YNM7_NICSY</name>
<dbReference type="eggNOG" id="KOG0017">
    <property type="taxonomic scope" value="Eukaryota"/>
</dbReference>
<organism evidence="2 3">
    <name type="scientific">Nicotiana sylvestris</name>
    <name type="common">Wood tobacco</name>
    <name type="synonym">South American tobacco</name>
    <dbReference type="NCBI Taxonomy" id="4096"/>
    <lineage>
        <taxon>Eukaryota</taxon>
        <taxon>Viridiplantae</taxon>
        <taxon>Streptophyta</taxon>
        <taxon>Embryophyta</taxon>
        <taxon>Tracheophyta</taxon>
        <taxon>Spermatophyta</taxon>
        <taxon>Magnoliopsida</taxon>
        <taxon>eudicotyledons</taxon>
        <taxon>Gunneridae</taxon>
        <taxon>Pentapetalae</taxon>
        <taxon>asterids</taxon>
        <taxon>lamiids</taxon>
        <taxon>Solanales</taxon>
        <taxon>Solanaceae</taxon>
        <taxon>Nicotianoideae</taxon>
        <taxon>Nicotianeae</taxon>
        <taxon>Nicotiana</taxon>
    </lineage>
</organism>
<protein>
    <submittedName>
        <fullName evidence="3">Uncharacterized protein LOC104246677</fullName>
    </submittedName>
</protein>
<dbReference type="Proteomes" id="UP000189701">
    <property type="component" value="Unplaced"/>
</dbReference>
<keyword evidence="2" id="KW-1185">Reference proteome</keyword>
<dbReference type="InterPro" id="IPR013103">
    <property type="entry name" value="RVT_2"/>
</dbReference>
<proteinExistence type="predicted"/>
<reference evidence="3" key="2">
    <citation type="submission" date="2025-08" db="UniProtKB">
        <authorList>
            <consortium name="RefSeq"/>
        </authorList>
    </citation>
    <scope>IDENTIFICATION</scope>
    <source>
        <tissue evidence="3">Leaf</tissue>
    </source>
</reference>
<evidence type="ECO:0000259" key="1">
    <source>
        <dbReference type="Pfam" id="PF07727"/>
    </source>
</evidence>
<feature type="domain" description="Reverse transcriptase Ty1/copia-type" evidence="1">
    <location>
        <begin position="480"/>
        <end position="548"/>
    </location>
</feature>
<evidence type="ECO:0000313" key="2">
    <source>
        <dbReference type="Proteomes" id="UP000189701"/>
    </source>
</evidence>
<dbReference type="RefSeq" id="XP_009800844.1">
    <property type="nucleotide sequence ID" value="XM_009802542.1"/>
</dbReference>
<accession>A0A1U7YNM7</accession>
<dbReference type="AlphaFoldDB" id="A0A1U7YNM7"/>
<sequence>MGTVPPPADAIATATTTLISSTSARSGMNSVVDSAHSYYLRPSDYPRMNLVSSVFDGKSYGGWRRAVVIALSAKKKTREIAESVLYSQSAKDLWGDLEDRFGQTNETKLFQLQKELSVVIQDNNSVSSYFTKMKSLWDELDALNTFSTCVCDCDCGAKTKNLKHRVRSNMLLSFHLPSIGQAYSLIIQDEKHREIHATPIYPRESGSFVVANQGGGKKLNDYKGKKTDFKFINQRKFQGTVQANNAPNITENEEQGTENVSEAKPLTQENVTQLLHLLQQINRQGGIGNFGAFANLNYADFKALPEPLIVNLPNSTKVRVTHFGSVSLLSNLGASLKNPLEIGKEIGELYILKSRESVADFRSHPKSSSVFLPSKQSKPRAISNSCFTFFDSNDTHMAKRDITLKPFISRDVVFHEDFFPFAYIKSTNPDVSYLPYASYNKDNPQVLDFPTNKSSATNNTDISDHILSSLRTLSPFKGFSSNDKAELNALKEYLHAKFKIKDLGDLHFFLGMEVIHEPQGMILCQQKFTQDLLTEFESLHLNPVSSPLDPTVRLKAKIGDPIKDPTLYRHLLGKLNYFTHTRPDLSLTVQHLSQYMQDPRTPYLTVALRVLRYLLKDPGLGLFMNSFSSFQLLSFCDYN</sequence>
<evidence type="ECO:0000313" key="3">
    <source>
        <dbReference type="RefSeq" id="XP_009800844.1"/>
    </source>
</evidence>
<dbReference type="PANTHER" id="PTHR37610">
    <property type="entry name" value="CCHC-TYPE DOMAIN-CONTAINING PROTEIN"/>
    <property type="match status" value="1"/>
</dbReference>
<dbReference type="Pfam" id="PF07727">
    <property type="entry name" value="RVT_2"/>
    <property type="match status" value="1"/>
</dbReference>
<reference evidence="2" key="1">
    <citation type="journal article" date="2013" name="Genome Biol.">
        <title>Reference genomes and transcriptomes of Nicotiana sylvestris and Nicotiana tomentosiformis.</title>
        <authorList>
            <person name="Sierro N."/>
            <person name="Battey J.N."/>
            <person name="Ouadi S."/>
            <person name="Bovet L."/>
            <person name="Goepfert S."/>
            <person name="Bakaher N."/>
            <person name="Peitsch M.C."/>
            <person name="Ivanov N.V."/>
        </authorList>
    </citation>
    <scope>NUCLEOTIDE SEQUENCE [LARGE SCALE GENOMIC DNA]</scope>
</reference>
<dbReference type="PANTHER" id="PTHR37610:SF6">
    <property type="entry name" value="GAG-POLYPEPTIDE OF LTR COPIA-TYPE-RELATED"/>
    <property type="match status" value="1"/>
</dbReference>
<gene>
    <name evidence="3" type="primary">LOC104246677</name>
</gene>